<protein>
    <recommendedName>
        <fullName evidence="6">PhoH-like protein</fullName>
    </recommendedName>
</protein>
<keyword evidence="10" id="KW-1185">Reference proteome</keyword>
<keyword evidence="3" id="KW-0963">Cytoplasm</keyword>
<organism evidence="9 10">
    <name type="scientific">Mariniblastus fucicola</name>
    <dbReference type="NCBI Taxonomy" id="980251"/>
    <lineage>
        <taxon>Bacteria</taxon>
        <taxon>Pseudomonadati</taxon>
        <taxon>Planctomycetota</taxon>
        <taxon>Planctomycetia</taxon>
        <taxon>Pirellulales</taxon>
        <taxon>Pirellulaceae</taxon>
        <taxon>Mariniblastus</taxon>
    </lineage>
</organism>
<dbReference type="STRING" id="980251.GCA_001642875_01831"/>
<dbReference type="SUPFAM" id="SSF52540">
    <property type="entry name" value="P-loop containing nucleoside triphosphate hydrolases"/>
    <property type="match status" value="1"/>
</dbReference>
<dbReference type="GO" id="GO:0005829">
    <property type="term" value="C:cytosol"/>
    <property type="evidence" value="ECO:0007669"/>
    <property type="project" value="TreeGrafter"/>
</dbReference>
<dbReference type="InterPro" id="IPR003714">
    <property type="entry name" value="PhoH"/>
</dbReference>
<evidence type="ECO:0000256" key="5">
    <source>
        <dbReference type="ARBA" id="ARBA00022840"/>
    </source>
</evidence>
<evidence type="ECO:0000259" key="8">
    <source>
        <dbReference type="Pfam" id="PF02562"/>
    </source>
</evidence>
<comment type="similarity">
    <text evidence="2">Belongs to the PhoH family.</text>
</comment>
<reference evidence="9 10" key="1">
    <citation type="submission" date="2019-08" db="EMBL/GenBank/DDBJ databases">
        <title>Deep-cultivation of Planctomycetes and their phenomic and genomic characterization uncovers novel biology.</title>
        <authorList>
            <person name="Wiegand S."/>
            <person name="Jogler M."/>
            <person name="Boedeker C."/>
            <person name="Pinto D."/>
            <person name="Vollmers J."/>
            <person name="Rivas-Marin E."/>
            <person name="Kohn T."/>
            <person name="Peeters S.H."/>
            <person name="Heuer A."/>
            <person name="Rast P."/>
            <person name="Oberbeckmann S."/>
            <person name="Bunk B."/>
            <person name="Jeske O."/>
            <person name="Meyerdierks A."/>
            <person name="Storesund J.E."/>
            <person name="Kallscheuer N."/>
            <person name="Luecker S."/>
            <person name="Lage O.M."/>
            <person name="Pohl T."/>
            <person name="Merkel B.J."/>
            <person name="Hornburger P."/>
            <person name="Mueller R.-W."/>
            <person name="Bruemmer F."/>
            <person name="Labrenz M."/>
            <person name="Spormann A.M."/>
            <person name="Op den Camp H."/>
            <person name="Overmann J."/>
            <person name="Amann R."/>
            <person name="Jetten M.S.M."/>
            <person name="Mascher T."/>
            <person name="Medema M.H."/>
            <person name="Devos D.P."/>
            <person name="Kaster A.-K."/>
            <person name="Ovreas L."/>
            <person name="Rohde M."/>
            <person name="Galperin M.Y."/>
            <person name="Jogler C."/>
        </authorList>
    </citation>
    <scope>NUCLEOTIDE SEQUENCE [LARGE SCALE GENOMIC DNA]</scope>
    <source>
        <strain evidence="9 10">FC18</strain>
    </source>
</reference>
<dbReference type="AlphaFoldDB" id="A0A5B9P4P8"/>
<dbReference type="EMBL" id="CP042912">
    <property type="protein sequence ID" value="QEG21254.1"/>
    <property type="molecule type" value="Genomic_DNA"/>
</dbReference>
<dbReference type="InterPro" id="IPR051451">
    <property type="entry name" value="PhoH2-like"/>
</dbReference>
<evidence type="ECO:0000313" key="10">
    <source>
        <dbReference type="Proteomes" id="UP000322214"/>
    </source>
</evidence>
<evidence type="ECO:0000256" key="3">
    <source>
        <dbReference type="ARBA" id="ARBA00022490"/>
    </source>
</evidence>
<accession>A0A5B9P4P8</accession>
<feature type="domain" description="PhoH-like protein" evidence="8">
    <location>
        <begin position="107"/>
        <end position="310"/>
    </location>
</feature>
<evidence type="ECO:0000256" key="1">
    <source>
        <dbReference type="ARBA" id="ARBA00004496"/>
    </source>
</evidence>
<evidence type="ECO:0000256" key="2">
    <source>
        <dbReference type="ARBA" id="ARBA00010393"/>
    </source>
</evidence>
<evidence type="ECO:0000256" key="6">
    <source>
        <dbReference type="ARBA" id="ARBA00039970"/>
    </source>
</evidence>
<comment type="subcellular location">
    <subcellularLocation>
        <location evidence="1">Cytoplasm</location>
    </subcellularLocation>
</comment>
<dbReference type="KEGG" id="mff:MFFC18_11090"/>
<dbReference type="OrthoDB" id="9773137at2"/>
<evidence type="ECO:0000256" key="7">
    <source>
        <dbReference type="SAM" id="MobiDB-lite"/>
    </source>
</evidence>
<keyword evidence="5" id="KW-0067">ATP-binding</keyword>
<keyword evidence="4" id="KW-0547">Nucleotide-binding</keyword>
<dbReference type="GO" id="GO:0005524">
    <property type="term" value="F:ATP binding"/>
    <property type="evidence" value="ECO:0007669"/>
    <property type="project" value="UniProtKB-KW"/>
</dbReference>
<sequence>MTEATIQMTDPQMALPLFGARDQHLRRLRDKFKVSITHRNGQIKVNGEDETNVANATDAIEQLSEIVRRRGNLTPALFEETIARITGESLPVPRIASIETLAVGKEIRPRTAGQANYVDSIRKQDLVFSIGPAGSGKTYLAVAMAVEALKNQQVRKIVLVRPAVEAGESLGFLPGDLQAKINPYLRPLLDAIHEMIGYDQAVALMERDVIEVCPLAYMRGRTLNDSFIILDEAQNTTVSQMKMFLTRMGTSSKIVVSGDPTQVDLPHKMQSGLLDAVSRLKSIKGVAVARMTAKDIVRHRLVTDIVNAYDRPGRPDRPQKKSANSNGSRPHTRTETDRQ</sequence>
<evidence type="ECO:0000313" key="9">
    <source>
        <dbReference type="EMBL" id="QEG21254.1"/>
    </source>
</evidence>
<name>A0A5B9P4P8_9BACT</name>
<proteinExistence type="inferred from homology"/>
<dbReference type="RefSeq" id="WP_075081739.1">
    <property type="nucleotide sequence ID" value="NZ_CP042912.1"/>
</dbReference>
<dbReference type="Gene3D" id="3.40.50.300">
    <property type="entry name" value="P-loop containing nucleotide triphosphate hydrolases"/>
    <property type="match status" value="1"/>
</dbReference>
<dbReference type="Proteomes" id="UP000322214">
    <property type="component" value="Chromosome"/>
</dbReference>
<gene>
    <name evidence="9" type="ORF">MFFC18_11090</name>
</gene>
<dbReference type="InterPro" id="IPR027417">
    <property type="entry name" value="P-loop_NTPase"/>
</dbReference>
<dbReference type="Pfam" id="PF02562">
    <property type="entry name" value="PhoH"/>
    <property type="match status" value="1"/>
</dbReference>
<dbReference type="FunFam" id="3.40.50.300:FF:000013">
    <property type="entry name" value="PhoH family ATPase"/>
    <property type="match status" value="1"/>
</dbReference>
<evidence type="ECO:0000256" key="4">
    <source>
        <dbReference type="ARBA" id="ARBA00022741"/>
    </source>
</evidence>
<dbReference type="PANTHER" id="PTHR30473:SF1">
    <property type="entry name" value="PHOH-LIKE PROTEIN"/>
    <property type="match status" value="1"/>
</dbReference>
<dbReference type="PANTHER" id="PTHR30473">
    <property type="entry name" value="PROTEIN PHOH"/>
    <property type="match status" value="1"/>
</dbReference>
<feature type="region of interest" description="Disordered" evidence="7">
    <location>
        <begin position="308"/>
        <end position="339"/>
    </location>
</feature>